<protein>
    <submittedName>
        <fullName evidence="1">DUF3331 domain-containing protein</fullName>
    </submittedName>
</protein>
<keyword evidence="2" id="KW-1185">Reference proteome</keyword>
<dbReference type="Pfam" id="PF11811">
    <property type="entry name" value="DUF3331"/>
    <property type="match status" value="1"/>
</dbReference>
<dbReference type="Proteomes" id="UP001609186">
    <property type="component" value="Unassembled WGS sequence"/>
</dbReference>
<dbReference type="EMBL" id="JBIMPM010000002">
    <property type="protein sequence ID" value="MFH5249904.1"/>
    <property type="molecule type" value="Genomic_DNA"/>
</dbReference>
<proteinExistence type="predicted"/>
<reference evidence="1 2" key="1">
    <citation type="submission" date="2024-10" db="EMBL/GenBank/DDBJ databases">
        <title>Burkholderia semiarida in Mexico.</title>
        <authorList>
            <person name="Estrada P."/>
        </authorList>
    </citation>
    <scope>NUCLEOTIDE SEQUENCE [LARGE SCALE GENOMIC DNA]</scope>
    <source>
        <strain evidence="1 2">CLM7-1</strain>
    </source>
</reference>
<name>A0ABW7KXC3_9BURK</name>
<evidence type="ECO:0000313" key="2">
    <source>
        <dbReference type="Proteomes" id="UP001609186"/>
    </source>
</evidence>
<sequence length="142" mass="15742">MNSATDVMAVDPWKQTLGLLLQLCRSDDARSFASSSESLCARRTERRLRLRMTAAERRTVSVRFVDRVSATAVTMAWHDSTHCSYGDQAWHATRARTSAVCAISGRPVLPGDAVYQPRGRPRPLNADAMILASALHEAEENR</sequence>
<dbReference type="RefSeq" id="WP_226233036.1">
    <property type="nucleotide sequence ID" value="NZ_JBIMPM010000002.1"/>
</dbReference>
<gene>
    <name evidence="1" type="ORF">ACGTRS_01525</name>
</gene>
<comment type="caution">
    <text evidence="1">The sequence shown here is derived from an EMBL/GenBank/DDBJ whole genome shotgun (WGS) entry which is preliminary data.</text>
</comment>
<organism evidence="1 2">
    <name type="scientific">Burkholderia semiarida</name>
    <dbReference type="NCBI Taxonomy" id="2843303"/>
    <lineage>
        <taxon>Bacteria</taxon>
        <taxon>Pseudomonadati</taxon>
        <taxon>Pseudomonadota</taxon>
        <taxon>Betaproteobacteria</taxon>
        <taxon>Burkholderiales</taxon>
        <taxon>Burkholderiaceae</taxon>
        <taxon>Burkholderia</taxon>
        <taxon>Burkholderia cepacia complex</taxon>
    </lineage>
</organism>
<accession>A0ABW7KXC3</accession>
<evidence type="ECO:0000313" key="1">
    <source>
        <dbReference type="EMBL" id="MFH5249904.1"/>
    </source>
</evidence>
<dbReference type="InterPro" id="IPR021769">
    <property type="entry name" value="DUF3331"/>
</dbReference>